<dbReference type="Proteomes" id="UP001314200">
    <property type="component" value="Unassembled WGS sequence"/>
</dbReference>
<keyword evidence="2" id="KW-1133">Transmembrane helix</keyword>
<proteinExistence type="predicted"/>
<sequence length="197" mass="21670">MKKNKMPSDTKDMIIGFITIGVVVVLGFVFIPKVISSFNSHQTSSTSSSTKKESSSSSSSSKKKESSSSSSQAKKSTKQTNDTKTYNEADGNTNGSNFTDEDYRNEANIGKSVHLTNAKITRIDKKDGGLWIETINDENNEKTTHVQAVNLASYNFQVDDVVDIKATLQGMKKSMVTFDGDTDKYPTIWITSINKVK</sequence>
<evidence type="ECO:0000256" key="1">
    <source>
        <dbReference type="SAM" id="MobiDB-lite"/>
    </source>
</evidence>
<organism evidence="3 4">
    <name type="scientific">Fructobacillus cardui</name>
    <dbReference type="NCBI Taxonomy" id="2893170"/>
    <lineage>
        <taxon>Bacteria</taxon>
        <taxon>Bacillati</taxon>
        <taxon>Bacillota</taxon>
        <taxon>Bacilli</taxon>
        <taxon>Lactobacillales</taxon>
        <taxon>Lactobacillaceae</taxon>
        <taxon>Fructobacillus</taxon>
    </lineage>
</organism>
<feature type="compositionally biased region" description="Low complexity" evidence="1">
    <location>
        <begin position="67"/>
        <end position="80"/>
    </location>
</feature>
<gene>
    <name evidence="3" type="ORF">R82641_BJNNKPBH_00374</name>
</gene>
<feature type="transmembrane region" description="Helical" evidence="2">
    <location>
        <begin position="12"/>
        <end position="31"/>
    </location>
</feature>
<feature type="compositionally biased region" description="Polar residues" evidence="1">
    <location>
        <begin position="82"/>
        <end position="98"/>
    </location>
</feature>
<keyword evidence="2" id="KW-0472">Membrane</keyword>
<evidence type="ECO:0000256" key="2">
    <source>
        <dbReference type="SAM" id="Phobius"/>
    </source>
</evidence>
<evidence type="ECO:0000313" key="4">
    <source>
        <dbReference type="Proteomes" id="UP001314200"/>
    </source>
</evidence>
<protein>
    <submittedName>
        <fullName evidence="3">Uncharacterized protein</fullName>
    </submittedName>
</protein>
<reference evidence="3 4" key="1">
    <citation type="submission" date="2023-10" db="EMBL/GenBank/DDBJ databases">
        <authorList>
            <person name="Botero Cardona J."/>
        </authorList>
    </citation>
    <scope>NUCLEOTIDE SEQUENCE [LARGE SCALE GENOMIC DNA]</scope>
    <source>
        <strain evidence="3 4">R-82641</strain>
    </source>
</reference>
<comment type="caution">
    <text evidence="3">The sequence shown here is derived from an EMBL/GenBank/DDBJ whole genome shotgun (WGS) entry which is preliminary data.</text>
</comment>
<dbReference type="RefSeq" id="WP_338347714.1">
    <property type="nucleotide sequence ID" value="NZ_CAUZLY010000003.1"/>
</dbReference>
<evidence type="ECO:0000313" key="3">
    <source>
        <dbReference type="EMBL" id="CAK1232598.1"/>
    </source>
</evidence>
<keyword evidence="4" id="KW-1185">Reference proteome</keyword>
<feature type="compositionally biased region" description="Low complexity" evidence="1">
    <location>
        <begin position="43"/>
        <end position="60"/>
    </location>
</feature>
<feature type="region of interest" description="Disordered" evidence="1">
    <location>
        <begin position="39"/>
        <end position="102"/>
    </location>
</feature>
<dbReference type="EMBL" id="CAUZLY010000003">
    <property type="protein sequence ID" value="CAK1232598.1"/>
    <property type="molecule type" value="Genomic_DNA"/>
</dbReference>
<name>A0ABM9MQF0_9LACO</name>
<keyword evidence="2" id="KW-0812">Transmembrane</keyword>
<accession>A0ABM9MQF0</accession>